<dbReference type="AlphaFoldDB" id="A0A0U3UST9"/>
<dbReference type="InterPro" id="IPR026841">
    <property type="entry name" value="Aur1/Ipt1"/>
</dbReference>
<sequence length="203" mass="22774">MDRLRQWCIRNERTCIFVALLALFVAVYFGAGAIPPWRTPILLTWDPVWRLPFIPAFIVPYTSAYVMPLTVFALPDDRKTFRRLAAAFTATVIIGGLSFIVLPLAAPRPADVSDGLWSGLIRLTYSIDATRNLFPSLHVAISFLTAFALGRFRPRWRAPMLLWAALIAASTLFVRQHYAIDVLGGLVLAVAVWRVAIPRARPR</sequence>
<dbReference type="Gene3D" id="1.20.144.10">
    <property type="entry name" value="Phosphatidic acid phosphatase type 2/haloperoxidase"/>
    <property type="match status" value="1"/>
</dbReference>
<keyword evidence="4 5" id="KW-0472">Membrane</keyword>
<dbReference type="InterPro" id="IPR000326">
    <property type="entry name" value="PAP2/HPO"/>
</dbReference>
<evidence type="ECO:0000256" key="1">
    <source>
        <dbReference type="ARBA" id="ARBA00004141"/>
    </source>
</evidence>
<dbReference type="SMART" id="SM00014">
    <property type="entry name" value="acidPPc"/>
    <property type="match status" value="1"/>
</dbReference>
<dbReference type="PANTHER" id="PTHR31310">
    <property type="match status" value="1"/>
</dbReference>
<keyword evidence="2 5" id="KW-0812">Transmembrane</keyword>
<feature type="transmembrane region" description="Helical" evidence="5">
    <location>
        <begin position="133"/>
        <end position="149"/>
    </location>
</feature>
<dbReference type="GO" id="GO:0016020">
    <property type="term" value="C:membrane"/>
    <property type="evidence" value="ECO:0007669"/>
    <property type="project" value="UniProtKB-SubCell"/>
</dbReference>
<dbReference type="CDD" id="cd03386">
    <property type="entry name" value="PAP2_Aur1_like"/>
    <property type="match status" value="1"/>
</dbReference>
<feature type="transmembrane region" description="Helical" evidence="5">
    <location>
        <begin position="54"/>
        <end position="74"/>
    </location>
</feature>
<feature type="domain" description="Phosphatidic acid phosphatase type 2/haloperoxidase" evidence="6">
    <location>
        <begin position="81"/>
        <end position="197"/>
    </location>
</feature>
<dbReference type="InterPro" id="IPR036938">
    <property type="entry name" value="PAP2/HPO_sf"/>
</dbReference>
<protein>
    <submittedName>
        <fullName evidence="7">PAP2 superfamily protein</fullName>
    </submittedName>
</protein>
<feature type="transmembrane region" description="Helical" evidence="5">
    <location>
        <begin position="15"/>
        <end position="34"/>
    </location>
</feature>
<organism evidence="7">
    <name type="scientific">uncultured bacterium pA1</name>
    <dbReference type="NCBI Taxonomy" id="1776268"/>
    <lineage>
        <taxon>Bacteria</taxon>
        <taxon>environmental samples</taxon>
    </lineage>
</organism>
<evidence type="ECO:0000256" key="5">
    <source>
        <dbReference type="SAM" id="Phobius"/>
    </source>
</evidence>
<evidence type="ECO:0000313" key="7">
    <source>
        <dbReference type="EMBL" id="ALV85540.1"/>
    </source>
</evidence>
<feature type="transmembrane region" description="Helical" evidence="5">
    <location>
        <begin position="156"/>
        <end position="174"/>
    </location>
</feature>
<dbReference type="Pfam" id="PF14378">
    <property type="entry name" value="PAP2_3"/>
    <property type="match status" value="1"/>
</dbReference>
<keyword evidence="3 5" id="KW-1133">Transmembrane helix</keyword>
<dbReference type="PANTHER" id="PTHR31310:SF7">
    <property type="entry name" value="PA-PHOSPHATASE RELATED-FAMILY PROTEIN DDB_G0268928"/>
    <property type="match status" value="1"/>
</dbReference>
<feature type="transmembrane region" description="Helical" evidence="5">
    <location>
        <begin position="180"/>
        <end position="197"/>
    </location>
</feature>
<name>A0A0U3UST9_9BACT</name>
<evidence type="ECO:0000256" key="2">
    <source>
        <dbReference type="ARBA" id="ARBA00022692"/>
    </source>
</evidence>
<dbReference type="InterPro" id="IPR052185">
    <property type="entry name" value="IPC_Synthase-Related"/>
</dbReference>
<reference evidence="7" key="1">
    <citation type="journal article" date="2015" name="J. Microbiol. Biotechnol.">
        <title>Functional Metagenome Mining of Soil for a Novel Gentamicin Resistance Gene.</title>
        <authorList>
            <person name="Im H."/>
            <person name="Kim K.M."/>
            <person name="Lee S.H."/>
            <person name="Ryu C.M."/>
        </authorList>
    </citation>
    <scope>NUCLEOTIDE SEQUENCE</scope>
</reference>
<dbReference type="EMBL" id="KU240005">
    <property type="protein sequence ID" value="ALV85540.1"/>
    <property type="molecule type" value="Genomic_DNA"/>
</dbReference>
<evidence type="ECO:0000259" key="6">
    <source>
        <dbReference type="SMART" id="SM00014"/>
    </source>
</evidence>
<comment type="subcellular location">
    <subcellularLocation>
        <location evidence="1">Membrane</location>
        <topology evidence="1">Multi-pass membrane protein</topology>
    </subcellularLocation>
</comment>
<proteinExistence type="predicted"/>
<evidence type="ECO:0000256" key="4">
    <source>
        <dbReference type="ARBA" id="ARBA00023136"/>
    </source>
</evidence>
<dbReference type="SUPFAM" id="SSF48317">
    <property type="entry name" value="Acid phosphatase/Vanadium-dependent haloperoxidase"/>
    <property type="match status" value="1"/>
</dbReference>
<accession>A0A0U3UST9</accession>
<feature type="transmembrane region" description="Helical" evidence="5">
    <location>
        <begin position="86"/>
        <end position="106"/>
    </location>
</feature>
<evidence type="ECO:0000256" key="3">
    <source>
        <dbReference type="ARBA" id="ARBA00022989"/>
    </source>
</evidence>